<comment type="caution">
    <text evidence="1">The sequence shown here is derived from an EMBL/GenBank/DDBJ whole genome shotgun (WGS) entry which is preliminary data.</text>
</comment>
<organism evidence="1">
    <name type="scientific">marine sediment metagenome</name>
    <dbReference type="NCBI Taxonomy" id="412755"/>
    <lineage>
        <taxon>unclassified sequences</taxon>
        <taxon>metagenomes</taxon>
        <taxon>ecological metagenomes</taxon>
    </lineage>
</organism>
<evidence type="ECO:0000313" key="1">
    <source>
        <dbReference type="EMBL" id="GAH38447.1"/>
    </source>
</evidence>
<dbReference type="EMBL" id="BARU01010880">
    <property type="protein sequence ID" value="GAH38447.1"/>
    <property type="molecule type" value="Genomic_DNA"/>
</dbReference>
<sequence length="48" mass="5263">TRRAEIVLHFDVPEAEATGNWMNAVVGVIRREVAADLGKSAKVTGKWL</sequence>
<gene>
    <name evidence="1" type="ORF">S03H2_20605</name>
</gene>
<dbReference type="AlphaFoldDB" id="X1F0N8"/>
<proteinExistence type="predicted"/>
<name>X1F0N8_9ZZZZ</name>
<feature type="non-terminal residue" evidence="1">
    <location>
        <position position="1"/>
    </location>
</feature>
<protein>
    <submittedName>
        <fullName evidence="1">Uncharacterized protein</fullName>
    </submittedName>
</protein>
<accession>X1F0N8</accession>
<reference evidence="1" key="1">
    <citation type="journal article" date="2014" name="Front. Microbiol.">
        <title>High frequency of phylogenetically diverse reductive dehalogenase-homologous genes in deep subseafloor sedimentary metagenomes.</title>
        <authorList>
            <person name="Kawai M."/>
            <person name="Futagami T."/>
            <person name="Toyoda A."/>
            <person name="Takaki Y."/>
            <person name="Nishi S."/>
            <person name="Hori S."/>
            <person name="Arai W."/>
            <person name="Tsubouchi T."/>
            <person name="Morono Y."/>
            <person name="Uchiyama I."/>
            <person name="Ito T."/>
            <person name="Fujiyama A."/>
            <person name="Inagaki F."/>
            <person name="Takami H."/>
        </authorList>
    </citation>
    <scope>NUCLEOTIDE SEQUENCE</scope>
    <source>
        <strain evidence="1">Expedition CK06-06</strain>
    </source>
</reference>